<dbReference type="EMBL" id="ONZP01000085">
    <property type="protein sequence ID" value="SPJ72969.1"/>
    <property type="molecule type" value="Genomic_DNA"/>
</dbReference>
<keyword evidence="3" id="KW-1185">Reference proteome</keyword>
<dbReference type="PANTHER" id="PTHR37538:SF1">
    <property type="entry name" value="BTB DOMAIN-CONTAINING PROTEIN"/>
    <property type="match status" value="1"/>
</dbReference>
<dbReference type="PANTHER" id="PTHR37538">
    <property type="entry name" value="BTB DOMAIN-CONTAINING PROTEIN"/>
    <property type="match status" value="1"/>
</dbReference>
<reference evidence="2" key="1">
    <citation type="submission" date="2018-03" db="EMBL/GenBank/DDBJ databases">
        <authorList>
            <person name="Guldener U."/>
        </authorList>
    </citation>
    <scope>NUCLEOTIDE SEQUENCE</scope>
</reference>
<feature type="compositionally biased region" description="Basic and acidic residues" evidence="1">
    <location>
        <begin position="392"/>
        <end position="403"/>
    </location>
</feature>
<dbReference type="Proteomes" id="UP001187734">
    <property type="component" value="Unassembled WGS sequence"/>
</dbReference>
<protein>
    <submittedName>
        <fullName evidence="2">Uncharacterized protein</fullName>
    </submittedName>
</protein>
<comment type="caution">
    <text evidence="2">The sequence shown here is derived from an EMBL/GenBank/DDBJ whole genome shotgun (WGS) entry which is preliminary data.</text>
</comment>
<feature type="region of interest" description="Disordered" evidence="1">
    <location>
        <begin position="359"/>
        <end position="403"/>
    </location>
</feature>
<accession>A0AAE8M2H4</accession>
<evidence type="ECO:0000313" key="2">
    <source>
        <dbReference type="EMBL" id="SPJ72969.1"/>
    </source>
</evidence>
<gene>
    <name evidence="2" type="ORF">FTOL_02698</name>
</gene>
<name>A0AAE8M2H4_9HYPO</name>
<evidence type="ECO:0000313" key="3">
    <source>
        <dbReference type="Proteomes" id="UP001187734"/>
    </source>
</evidence>
<dbReference type="AlphaFoldDB" id="A0AAE8M2H4"/>
<sequence length="459" mass="51574">MSSPPSSSQYTGRSCSIWFQNQGPLHVSIDILNKCPKPVARLHSRSSSSGPLDQANIPEIAPETGHVIIHFLVTERYQCLKPSGTTEDERNRSELATAFWVYVRAGLLEIPSLQELAQSEMKRLVSKMNLVSVAQTLDGTGLSLERHPALEAHLANQIDLALTQSSKTCLNSLISELGVPRSVSMFFLEHILESQKSMLDTNGRNDEEASTDLTWVQFGKEFQALVQRFSRQDPIDEDLRFQPELQVMAMRESQEKSTLEALMSMSGKLDSTDQARLETLQRNSNLRAELLADCETDMAASKERVRQLSLHAQVIAKRMIEEQRDGSLLELRKAQHGFLSFKQLGSLISGKRSVQAVEEVSSQVTDESSDDGIMTPDADSVYESATETPRPVAKDEAIRPSHADSERIAKLRLQKDNKRLRRRLEERERISSQRTRGDLVILFLFCLLMSFGEKAYKAI</sequence>
<evidence type="ECO:0000256" key="1">
    <source>
        <dbReference type="SAM" id="MobiDB-lite"/>
    </source>
</evidence>
<proteinExistence type="predicted"/>
<organism evidence="2 3">
    <name type="scientific">Fusarium torulosum</name>
    <dbReference type="NCBI Taxonomy" id="33205"/>
    <lineage>
        <taxon>Eukaryota</taxon>
        <taxon>Fungi</taxon>
        <taxon>Dikarya</taxon>
        <taxon>Ascomycota</taxon>
        <taxon>Pezizomycotina</taxon>
        <taxon>Sordariomycetes</taxon>
        <taxon>Hypocreomycetidae</taxon>
        <taxon>Hypocreales</taxon>
        <taxon>Nectriaceae</taxon>
        <taxon>Fusarium</taxon>
    </lineage>
</organism>